<feature type="coiled-coil region" evidence="1">
    <location>
        <begin position="196"/>
        <end position="371"/>
    </location>
</feature>
<protein>
    <submittedName>
        <fullName evidence="3">Uncharacterized protein</fullName>
    </submittedName>
</protein>
<evidence type="ECO:0000256" key="1">
    <source>
        <dbReference type="SAM" id="Coils"/>
    </source>
</evidence>
<reference evidence="3 4" key="1">
    <citation type="journal article" date="2017" name="Curr. Biol.">
        <title>The Evolution of Venom by Co-option of Single-Copy Genes.</title>
        <authorList>
            <person name="Martinson E.O."/>
            <person name="Mrinalini"/>
            <person name="Kelkar Y.D."/>
            <person name="Chang C.H."/>
            <person name="Werren J.H."/>
        </authorList>
    </citation>
    <scope>NUCLEOTIDE SEQUENCE [LARGE SCALE GENOMIC DNA]</scope>
    <source>
        <strain evidence="3 4">Alberta</strain>
        <tissue evidence="3">Whole body</tissue>
    </source>
</reference>
<feature type="coiled-coil region" evidence="1">
    <location>
        <begin position="81"/>
        <end position="108"/>
    </location>
</feature>
<feature type="compositionally biased region" description="Polar residues" evidence="2">
    <location>
        <begin position="30"/>
        <end position="41"/>
    </location>
</feature>
<dbReference type="STRING" id="543379.A0A232FLM3"/>
<dbReference type="OrthoDB" id="7700707at2759"/>
<feature type="coiled-coil region" evidence="1">
    <location>
        <begin position="400"/>
        <end position="480"/>
    </location>
</feature>
<comment type="caution">
    <text evidence="3">The sequence shown here is derived from an EMBL/GenBank/DDBJ whole genome shotgun (WGS) entry which is preliminary data.</text>
</comment>
<gene>
    <name evidence="3" type="ORF">TSAR_017007</name>
</gene>
<sequence length="583" mass="67607">MENNPSRNKRNYGNSPRPNSPRKAQKVDRQQNAPTSSSSPKKTAAVLQNLSKSTSSTTLNSKMSNAAKLRQQFIEEVKDIELSLKETIKNYKSKISEAEKKSAFITEKLREKNKLLCHKSEIIFTKERENKILREKVLELYDYQKIVFENMEDISNTLEVQKDLSDNLQNVYDSVMLMQQNTNEMLEEKLNEITPDQNYCDDLTELNMKINELEKNIHQNENLNHQLESKIKAAKHNKEEEQKMINDLDKKINEVETRNNLMKQNAEKEKNDLLQEINNLKQEEKTQTVKMTELDSTISKLEQELQSNRTQGNEIGLEINKINDEIKSLSEENEKLKKNRCKEDEEQAVTLQQLKEQLKLSQSKLASIKQKENQVSNVLKTKNEELRTKLKGYDGIEVKVQKLDLAVNKEQEAITQITQESESKIREYNNKIKLIEKDIIEVKMKIKQKESKMQESTEKIRSLEEEVLQLNEKLTANLNMRKNNTEKQVVGPSGLPELFTSDGIHNAEKQKNRKKLYTPTLADDDLEIDSLSIEDQLNHLTQSKSSNSHSPEKSKRFFKNSSLSQAKSKKESTPRSRGRAKRN</sequence>
<feature type="region of interest" description="Disordered" evidence="2">
    <location>
        <begin position="539"/>
        <end position="583"/>
    </location>
</feature>
<evidence type="ECO:0000313" key="4">
    <source>
        <dbReference type="Proteomes" id="UP000215335"/>
    </source>
</evidence>
<keyword evidence="1" id="KW-0175">Coiled coil</keyword>
<dbReference type="AlphaFoldDB" id="A0A232FLM3"/>
<organism evidence="3 4">
    <name type="scientific">Trichomalopsis sarcophagae</name>
    <dbReference type="NCBI Taxonomy" id="543379"/>
    <lineage>
        <taxon>Eukaryota</taxon>
        <taxon>Metazoa</taxon>
        <taxon>Ecdysozoa</taxon>
        <taxon>Arthropoda</taxon>
        <taxon>Hexapoda</taxon>
        <taxon>Insecta</taxon>
        <taxon>Pterygota</taxon>
        <taxon>Neoptera</taxon>
        <taxon>Endopterygota</taxon>
        <taxon>Hymenoptera</taxon>
        <taxon>Apocrita</taxon>
        <taxon>Proctotrupomorpha</taxon>
        <taxon>Chalcidoidea</taxon>
        <taxon>Pteromalidae</taxon>
        <taxon>Pteromalinae</taxon>
        <taxon>Trichomalopsis</taxon>
    </lineage>
</organism>
<evidence type="ECO:0000313" key="3">
    <source>
        <dbReference type="EMBL" id="OXU31483.1"/>
    </source>
</evidence>
<evidence type="ECO:0000256" key="2">
    <source>
        <dbReference type="SAM" id="MobiDB-lite"/>
    </source>
</evidence>
<feature type="region of interest" description="Disordered" evidence="2">
    <location>
        <begin position="1"/>
        <end position="45"/>
    </location>
</feature>
<dbReference type="EMBL" id="NNAY01000055">
    <property type="protein sequence ID" value="OXU31483.1"/>
    <property type="molecule type" value="Genomic_DNA"/>
</dbReference>
<accession>A0A232FLM3</accession>
<keyword evidence="4" id="KW-1185">Reference proteome</keyword>
<name>A0A232FLM3_9HYME</name>
<dbReference type="Proteomes" id="UP000215335">
    <property type="component" value="Unassembled WGS sequence"/>
</dbReference>
<proteinExistence type="predicted"/>
<feature type="compositionally biased region" description="Polar residues" evidence="2">
    <location>
        <begin position="1"/>
        <end position="17"/>
    </location>
</feature>